<dbReference type="InterPro" id="IPR019786">
    <property type="entry name" value="Zinc_finger_PHD-type_CS"/>
</dbReference>
<comment type="caution">
    <text evidence="9">The sequence shown here is derived from an EMBL/GenBank/DDBJ whole genome shotgun (WGS) entry which is preliminary data.</text>
</comment>
<dbReference type="Proteomes" id="UP000222788">
    <property type="component" value="Unassembled WGS sequence"/>
</dbReference>
<organism evidence="9 10">
    <name type="scientific">Ceratocystis fimbriata CBS 114723</name>
    <dbReference type="NCBI Taxonomy" id="1035309"/>
    <lineage>
        <taxon>Eukaryota</taxon>
        <taxon>Fungi</taxon>
        <taxon>Dikarya</taxon>
        <taxon>Ascomycota</taxon>
        <taxon>Pezizomycotina</taxon>
        <taxon>Sordariomycetes</taxon>
        <taxon>Hypocreomycetidae</taxon>
        <taxon>Microascales</taxon>
        <taxon>Ceratocystidaceae</taxon>
        <taxon>Ceratocystis</taxon>
    </lineage>
</organism>
<dbReference type="SUPFAM" id="SSF57903">
    <property type="entry name" value="FYVE/PHD zinc finger"/>
    <property type="match status" value="1"/>
</dbReference>
<keyword evidence="2" id="KW-0479">Metal-binding</keyword>
<dbReference type="InterPro" id="IPR001965">
    <property type="entry name" value="Znf_PHD"/>
</dbReference>
<evidence type="ECO:0000256" key="1">
    <source>
        <dbReference type="ARBA" id="ARBA00004123"/>
    </source>
</evidence>
<dbReference type="InterPro" id="IPR013083">
    <property type="entry name" value="Znf_RING/FYVE/PHD"/>
</dbReference>
<keyword evidence="5" id="KW-0539">Nucleus</keyword>
<feature type="region of interest" description="Disordered" evidence="7">
    <location>
        <begin position="65"/>
        <end position="164"/>
    </location>
</feature>
<proteinExistence type="predicted"/>
<name>A0A2C5XA81_9PEZI</name>
<dbReference type="InterPro" id="IPR019787">
    <property type="entry name" value="Znf_PHD-finger"/>
</dbReference>
<dbReference type="PANTHER" id="PTHR46174:SF1">
    <property type="entry name" value="CXXC-TYPE ZINC FINGER PROTEIN 1"/>
    <property type="match status" value="1"/>
</dbReference>
<feature type="domain" description="PHD-type" evidence="8">
    <location>
        <begin position="168"/>
        <end position="219"/>
    </location>
</feature>
<dbReference type="Pfam" id="PF00628">
    <property type="entry name" value="PHD"/>
    <property type="match status" value="1"/>
</dbReference>
<keyword evidence="3 6" id="KW-0863">Zinc-finger</keyword>
<dbReference type="GO" id="GO:0045893">
    <property type="term" value="P:positive regulation of DNA-templated transcription"/>
    <property type="evidence" value="ECO:0007669"/>
    <property type="project" value="TreeGrafter"/>
</dbReference>
<dbReference type="InterPro" id="IPR037869">
    <property type="entry name" value="Spp1/CFP1"/>
</dbReference>
<evidence type="ECO:0000313" key="9">
    <source>
        <dbReference type="EMBL" id="PHH54303.1"/>
    </source>
</evidence>
<dbReference type="AlphaFoldDB" id="A0A2C5XA81"/>
<reference evidence="9 10" key="2">
    <citation type="journal article" date="2013" name="IMA Fungus">
        <title>IMA Genome-F 1: Ceratocystis fimbriata: Draft nuclear genome sequence for the plant pathogen, Ceratocystis fimbriata.</title>
        <authorList>
            <person name="Wilken P.M."/>
            <person name="Steenkamp E.T."/>
            <person name="Wingfield M.J."/>
            <person name="de Beer Z.W."/>
            <person name="Wingfield B.D."/>
        </authorList>
    </citation>
    <scope>NUCLEOTIDE SEQUENCE [LARGE SCALE GENOMIC DNA]</scope>
    <source>
        <strain evidence="9 10">CBS 114723</strain>
    </source>
</reference>
<evidence type="ECO:0000256" key="4">
    <source>
        <dbReference type="ARBA" id="ARBA00022833"/>
    </source>
</evidence>
<dbReference type="EMBL" id="APWK03000028">
    <property type="protein sequence ID" value="PHH54303.1"/>
    <property type="molecule type" value="Genomic_DNA"/>
</dbReference>
<sequence>MDLDELPSAGLTDAHYENLELFPEVTRADSIAAEVPQFDTELVSSNTTASPAAFSTTASQLGDDLSNIAIDPKPSAAKKSNVKKKGAGIKKLPNGTGVTSMATKRPKATSGAKTSTTRRPKAKPSTSTSAPGSSGANGVSSSSGPGGIANGNSAARDSPTVGDSDDPGTYCVCHGRDDHRWMICCEKCEDWFHGECINLDTEIGESLIEMFICPRCTDGDTLVTRYKKTCSLDGCRKLARSYAPAAEADDEIEGAAGAVEAEDSFTNSVFCSDEHCYQWWEQIVARLTPASTIPPAVIGKLSREDLLGVIASGLGYVDEATGTYKLAHEPFLAPVSKEESEDMHLSAEERSLLSKSADDRAELASEIELCSKMLQLADQVTERHKAAVASGFITNDICGYDSRIDSVGVQAAFAAFLQTEEGQASCAQGTLQAPKSELAVIADMENEDDKERRQATAGMCDKKRCKAHQGWAAMFHKAVKNQIRQLTSQTADLLCEEEVIRAASLERYRRKKVEKNWVEAVGAETHVKREEADKTIGDAMDLD</sequence>
<feature type="compositionally biased region" description="Low complexity" evidence="7">
    <location>
        <begin position="124"/>
        <end position="143"/>
    </location>
</feature>
<evidence type="ECO:0000256" key="7">
    <source>
        <dbReference type="SAM" id="MobiDB-lite"/>
    </source>
</evidence>
<dbReference type="PANTHER" id="PTHR46174">
    <property type="entry name" value="CXXC-TYPE ZINC FINGER PROTEIN 1"/>
    <property type="match status" value="1"/>
</dbReference>
<evidence type="ECO:0000256" key="3">
    <source>
        <dbReference type="ARBA" id="ARBA00022771"/>
    </source>
</evidence>
<evidence type="ECO:0000259" key="8">
    <source>
        <dbReference type="PROSITE" id="PS50016"/>
    </source>
</evidence>
<protein>
    <submittedName>
        <fullName evidence="9">Set1 complex component spp1</fullName>
    </submittedName>
</protein>
<dbReference type="GO" id="GO:0008270">
    <property type="term" value="F:zinc ion binding"/>
    <property type="evidence" value="ECO:0007669"/>
    <property type="project" value="UniProtKB-KW"/>
</dbReference>
<evidence type="ECO:0000256" key="6">
    <source>
        <dbReference type="PROSITE-ProRule" id="PRU00146"/>
    </source>
</evidence>
<dbReference type="GO" id="GO:0048188">
    <property type="term" value="C:Set1C/COMPASS complex"/>
    <property type="evidence" value="ECO:0007669"/>
    <property type="project" value="InterPro"/>
</dbReference>
<dbReference type="Gene3D" id="3.30.40.10">
    <property type="entry name" value="Zinc/RING finger domain, C3HC4 (zinc finger)"/>
    <property type="match status" value="1"/>
</dbReference>
<dbReference type="SMART" id="SM00249">
    <property type="entry name" value="PHD"/>
    <property type="match status" value="1"/>
</dbReference>
<evidence type="ECO:0000256" key="5">
    <source>
        <dbReference type="ARBA" id="ARBA00023242"/>
    </source>
</evidence>
<dbReference type="PROSITE" id="PS50016">
    <property type="entry name" value="ZF_PHD_2"/>
    <property type="match status" value="1"/>
</dbReference>
<keyword evidence="4" id="KW-0862">Zinc</keyword>
<evidence type="ECO:0000313" key="10">
    <source>
        <dbReference type="Proteomes" id="UP000222788"/>
    </source>
</evidence>
<evidence type="ECO:0000256" key="2">
    <source>
        <dbReference type="ARBA" id="ARBA00022723"/>
    </source>
</evidence>
<dbReference type="InterPro" id="IPR011011">
    <property type="entry name" value="Znf_FYVE_PHD"/>
</dbReference>
<dbReference type="STRING" id="1035309.A0A2C5XA81"/>
<dbReference type="OrthoDB" id="436852at2759"/>
<keyword evidence="10" id="KW-1185">Reference proteome</keyword>
<reference evidence="9 10" key="1">
    <citation type="journal article" date="2013" name="Fungal Biol.">
        <title>Analysis of microsatellite markers in the genome of the plant pathogen Ceratocystis fimbriata.</title>
        <authorList>
            <person name="Simpson M.C."/>
            <person name="Wilken P.M."/>
            <person name="Coetzee M.P."/>
            <person name="Wingfield M.J."/>
            <person name="Wingfield B.D."/>
        </authorList>
    </citation>
    <scope>NUCLEOTIDE SEQUENCE [LARGE SCALE GENOMIC DNA]</scope>
    <source>
        <strain evidence="9 10">CBS 114723</strain>
    </source>
</reference>
<gene>
    <name evidence="9" type="primary">spp1</name>
    <name evidence="9" type="ORF">CFIMG_007954RA00001</name>
</gene>
<accession>A0A2C5XA81</accession>
<dbReference type="PROSITE" id="PS01359">
    <property type="entry name" value="ZF_PHD_1"/>
    <property type="match status" value="1"/>
</dbReference>
<comment type="subcellular location">
    <subcellularLocation>
        <location evidence="1">Nucleus</location>
    </subcellularLocation>
</comment>